<proteinExistence type="predicted"/>
<evidence type="ECO:0000313" key="3">
    <source>
        <dbReference type="Proteomes" id="UP000541444"/>
    </source>
</evidence>
<accession>A0A7J7N6I8</accession>
<keyword evidence="1" id="KW-0472">Membrane</keyword>
<comment type="caution">
    <text evidence="2">The sequence shown here is derived from an EMBL/GenBank/DDBJ whole genome shotgun (WGS) entry which is preliminary data.</text>
</comment>
<dbReference type="EMBL" id="JACGCM010001013">
    <property type="protein sequence ID" value="KAF6162713.1"/>
    <property type="molecule type" value="Genomic_DNA"/>
</dbReference>
<organism evidence="2 3">
    <name type="scientific">Kingdonia uniflora</name>
    <dbReference type="NCBI Taxonomy" id="39325"/>
    <lineage>
        <taxon>Eukaryota</taxon>
        <taxon>Viridiplantae</taxon>
        <taxon>Streptophyta</taxon>
        <taxon>Embryophyta</taxon>
        <taxon>Tracheophyta</taxon>
        <taxon>Spermatophyta</taxon>
        <taxon>Magnoliopsida</taxon>
        <taxon>Ranunculales</taxon>
        <taxon>Circaeasteraceae</taxon>
        <taxon>Kingdonia</taxon>
    </lineage>
</organism>
<gene>
    <name evidence="2" type="ORF">GIB67_022372</name>
</gene>
<protein>
    <submittedName>
        <fullName evidence="2">Uncharacterized protein</fullName>
    </submittedName>
</protein>
<evidence type="ECO:0000313" key="2">
    <source>
        <dbReference type="EMBL" id="KAF6162713.1"/>
    </source>
</evidence>
<reference evidence="2 3" key="1">
    <citation type="journal article" date="2020" name="IScience">
        <title>Genome Sequencing of the Endangered Kingdonia uniflora (Circaeasteraceae, Ranunculales) Reveals Potential Mechanisms of Evolutionary Specialization.</title>
        <authorList>
            <person name="Sun Y."/>
            <person name="Deng T."/>
            <person name="Zhang A."/>
            <person name="Moore M.J."/>
            <person name="Landis J.B."/>
            <person name="Lin N."/>
            <person name="Zhang H."/>
            <person name="Zhang X."/>
            <person name="Huang J."/>
            <person name="Zhang X."/>
            <person name="Sun H."/>
            <person name="Wang H."/>
        </authorList>
    </citation>
    <scope>NUCLEOTIDE SEQUENCE [LARGE SCALE GENOMIC DNA]</scope>
    <source>
        <strain evidence="2">TB1705</strain>
        <tissue evidence="2">Leaf</tissue>
    </source>
</reference>
<keyword evidence="1" id="KW-0812">Transmembrane</keyword>
<keyword evidence="1" id="KW-1133">Transmembrane helix</keyword>
<feature type="non-terminal residue" evidence="2">
    <location>
        <position position="109"/>
    </location>
</feature>
<sequence>MKWAPAVCRRLRVVYYIFPLSTKVSKPGGEVFAEKTVWSWNQSGLTVCGPGGYRVINVLKPISMGYCGGILYLLPSAIGFCSFSILLTFRWILCRTRVTRKGWGSLAIV</sequence>
<dbReference type="Proteomes" id="UP000541444">
    <property type="component" value="Unassembled WGS sequence"/>
</dbReference>
<feature type="transmembrane region" description="Helical" evidence="1">
    <location>
        <begin position="70"/>
        <end position="93"/>
    </location>
</feature>
<name>A0A7J7N6I8_9MAGN</name>
<keyword evidence="3" id="KW-1185">Reference proteome</keyword>
<evidence type="ECO:0000256" key="1">
    <source>
        <dbReference type="SAM" id="Phobius"/>
    </source>
</evidence>
<dbReference type="AlphaFoldDB" id="A0A7J7N6I8"/>